<dbReference type="Proteomes" id="UP000298416">
    <property type="component" value="Unassembled WGS sequence"/>
</dbReference>
<dbReference type="InterPro" id="IPR002083">
    <property type="entry name" value="MATH/TRAF_dom"/>
</dbReference>
<reference evidence="3" key="1">
    <citation type="submission" date="2018-01" db="EMBL/GenBank/DDBJ databases">
        <authorList>
            <person name="Mao J.F."/>
        </authorList>
    </citation>
    <scope>NUCLEOTIDE SEQUENCE</scope>
    <source>
        <strain evidence="3">Huo1</strain>
        <tissue evidence="3">Leaf</tissue>
    </source>
</reference>
<dbReference type="InterPro" id="IPR055327">
    <property type="entry name" value="TRAF1A/B"/>
</dbReference>
<keyword evidence="4" id="KW-1185">Reference proteome</keyword>
<dbReference type="PROSITE" id="PS50144">
    <property type="entry name" value="MATH"/>
    <property type="match status" value="1"/>
</dbReference>
<sequence length="1219" mass="135811">MSVPVTDESGAGRSFGGDLSEQQRCQSEEALIEWRSLGQVENGTPSTSPPYWDSDDGNDGGPKPSDLYGKHTWKIEKFSQINKRELRSNAFEIGGYKWYILIYPHGCDVCNHLSLFLCVANHDKLLPGWSHFAQFTIAVVNKDPKKSKYSDTLHRFWKKEHDWGWKKFMELSKVVDGFVDADTLIIKAQVQVIRERAERPFRCLDRQYRRELVRVYFTNVEQICRRFVEERRGKLGKLIEEKARWSSFFSFWIGMDQNCRRRMSREKTETILKVIVKNFFVEKEVTSTLVMDSLYSGLKALEGHCNGKKNKGKYVDADELPVPIVRVEKDMFVLVDDVLPLLERAAVEPLPLKDEKGPQNRTKGVKSEDCSDEAPTKNIKELYLHRLSLLAVDGTLGDEFNKESIERDERRLTELGRRTIEIFMLAHVFSKIEVAYLEAVSLKMQEELIREEEAAWIAEIEHREKRAAVDKEKKSKKKQLRSSLVFTLFEKLSSSLSSPVYLVRVHVACVSLLRLMYIFREHTLPKIQKGASLILKPAAKQKRNNRKSKDKGKDNKSLSIIQDKIELDIHIVKRKDSLPADSQALIEKSDAVEDVSDISDSEGCIPEILPPDLEDRDVSPVNWDTDTSEMHPPTEASSSGISGLSSVQNGTEGRSSSAVDDSSSTCSSDSVPSVVISIPQRGNSQNQKNIKSPSRGRNHQSKLKSNQAGSVKEEVYLPSKVVLDAVTKVNRSQSSKAVKSLSQVAHHSDRVAIGADHQMAKVDEESDSSRKFVTRSVDVDTSEDKEASLCRSPSKSIPFISPKKMDSKVNVAGKKSSSNRLNQADRSVMLVSDTQKIATPKLTENLTSHQVLESEKPPIGPMMIKADKTSLTSMPIISRPLSAPLTPGSIAAVSVVPTAPVLARSVSAAGRLGLEPAAPSTQNHVPKSYRNAIVGGAATGSFPAFTQSHSASSVVNASVTYSHAPPLVPTPMFSPSSSDWMETNQSKPSFSFGMMSHHDRLQNGPLWVDSYQSENSRKQPDHGHHASQLNGMQSYDLYSSSRVRSHDHLQSGISACTTGRQNHVLTDEFPHLDIINDLLDDEHGVGNLSVSGSAYQSFSNGSHYLNRHFSFPGDPVMSTSSCRFERMQSYQDNILHLSYGGASHDTLGHMIPQASSQPYANNGQIDGLIPNQWQVAGPDLSFLSAQATENDSRPFSMADYQNLTVDVNGYAVFRPSNRF</sequence>
<feature type="region of interest" description="Disordered" evidence="1">
    <location>
        <begin position="352"/>
        <end position="372"/>
    </location>
</feature>
<feature type="region of interest" description="Disordered" evidence="1">
    <location>
        <begin position="36"/>
        <end position="66"/>
    </location>
</feature>
<proteinExistence type="predicted"/>
<feature type="domain" description="MATH" evidence="2">
    <location>
        <begin position="68"/>
        <end position="190"/>
    </location>
</feature>
<protein>
    <recommendedName>
        <fullName evidence="2">MATH domain-containing protein</fullName>
    </recommendedName>
</protein>
<gene>
    <name evidence="3" type="ORF">SASPL_147632</name>
</gene>
<dbReference type="EMBL" id="PNBA02000018">
    <property type="protein sequence ID" value="KAG6393391.1"/>
    <property type="molecule type" value="Genomic_DNA"/>
</dbReference>
<dbReference type="Gene3D" id="2.60.210.10">
    <property type="entry name" value="Apoptosis, Tumor Necrosis Factor Receptor Associated Protein 2, Chain A"/>
    <property type="match status" value="1"/>
</dbReference>
<evidence type="ECO:0000259" key="2">
    <source>
        <dbReference type="PROSITE" id="PS50144"/>
    </source>
</evidence>
<dbReference type="CDD" id="cd00121">
    <property type="entry name" value="MATH"/>
    <property type="match status" value="1"/>
</dbReference>
<reference evidence="3" key="2">
    <citation type="submission" date="2020-08" db="EMBL/GenBank/DDBJ databases">
        <title>Plant Genome Project.</title>
        <authorList>
            <person name="Zhang R.-G."/>
        </authorList>
    </citation>
    <scope>NUCLEOTIDE SEQUENCE</scope>
    <source>
        <strain evidence="3">Huo1</strain>
        <tissue evidence="3">Leaf</tissue>
    </source>
</reference>
<evidence type="ECO:0000313" key="4">
    <source>
        <dbReference type="Proteomes" id="UP000298416"/>
    </source>
</evidence>
<dbReference type="AlphaFoldDB" id="A0A8X8WG59"/>
<dbReference type="SUPFAM" id="SSF49599">
    <property type="entry name" value="TRAF domain-like"/>
    <property type="match status" value="1"/>
</dbReference>
<dbReference type="Pfam" id="PF22486">
    <property type="entry name" value="MATH_2"/>
    <property type="match status" value="1"/>
</dbReference>
<dbReference type="SMART" id="SM00061">
    <property type="entry name" value="MATH"/>
    <property type="match status" value="1"/>
</dbReference>
<comment type="caution">
    <text evidence="3">The sequence shown here is derived from an EMBL/GenBank/DDBJ whole genome shotgun (WGS) entry which is preliminary data.</text>
</comment>
<accession>A0A8X8WG59</accession>
<name>A0A8X8WG59_SALSN</name>
<evidence type="ECO:0000313" key="3">
    <source>
        <dbReference type="EMBL" id="KAG6393391.1"/>
    </source>
</evidence>
<feature type="region of interest" description="Disordered" evidence="1">
    <location>
        <begin position="1"/>
        <end position="24"/>
    </location>
</feature>
<evidence type="ECO:0000256" key="1">
    <source>
        <dbReference type="SAM" id="MobiDB-lite"/>
    </source>
</evidence>
<feature type="region of interest" description="Disordered" evidence="1">
    <location>
        <begin position="596"/>
        <end position="711"/>
    </location>
</feature>
<dbReference type="PANTHER" id="PTHR47477">
    <property type="entry name" value="TNF RECEPTOR-ASSOCIATED FACTOR HOMOLOG 1A"/>
    <property type="match status" value="1"/>
</dbReference>
<organism evidence="3">
    <name type="scientific">Salvia splendens</name>
    <name type="common">Scarlet sage</name>
    <dbReference type="NCBI Taxonomy" id="180675"/>
    <lineage>
        <taxon>Eukaryota</taxon>
        <taxon>Viridiplantae</taxon>
        <taxon>Streptophyta</taxon>
        <taxon>Embryophyta</taxon>
        <taxon>Tracheophyta</taxon>
        <taxon>Spermatophyta</taxon>
        <taxon>Magnoliopsida</taxon>
        <taxon>eudicotyledons</taxon>
        <taxon>Gunneridae</taxon>
        <taxon>Pentapetalae</taxon>
        <taxon>asterids</taxon>
        <taxon>lamiids</taxon>
        <taxon>Lamiales</taxon>
        <taxon>Lamiaceae</taxon>
        <taxon>Nepetoideae</taxon>
        <taxon>Mentheae</taxon>
        <taxon>Salviinae</taxon>
        <taxon>Salvia</taxon>
        <taxon>Salvia subgen. Calosphace</taxon>
        <taxon>core Calosphace</taxon>
    </lineage>
</organism>
<dbReference type="PANTHER" id="PTHR47477:SF8">
    <property type="entry name" value="TNF RECEPTOR-ASSOCIATED FACTOR HOMOLOG 1A"/>
    <property type="match status" value="1"/>
</dbReference>
<feature type="compositionally biased region" description="Polar residues" evidence="1">
    <location>
        <begin position="680"/>
        <end position="692"/>
    </location>
</feature>
<dbReference type="InterPro" id="IPR008974">
    <property type="entry name" value="TRAF-like"/>
</dbReference>
<feature type="compositionally biased region" description="Low complexity" evidence="1">
    <location>
        <begin position="655"/>
        <end position="679"/>
    </location>
</feature>
<feature type="compositionally biased region" description="Low complexity" evidence="1">
    <location>
        <begin position="637"/>
        <end position="646"/>
    </location>
</feature>